<accession>A0A1J6I2H7</accession>
<dbReference type="PANTHER" id="PTHR11945:SF769">
    <property type="entry name" value="AGAMOUS-LIKE MADS-BOX PROTEIN AGL62"/>
    <property type="match status" value="1"/>
</dbReference>
<dbReference type="GO" id="GO:0046983">
    <property type="term" value="F:protein dimerization activity"/>
    <property type="evidence" value="ECO:0007669"/>
    <property type="project" value="InterPro"/>
</dbReference>
<proteinExistence type="predicted"/>
<evidence type="ECO:0000256" key="2">
    <source>
        <dbReference type="ARBA" id="ARBA00023015"/>
    </source>
</evidence>
<dbReference type="KEGG" id="nau:109231498"/>
<dbReference type="InterPro" id="IPR002100">
    <property type="entry name" value="TF_MADSbox"/>
</dbReference>
<gene>
    <name evidence="7" type="primary">AGL62_9</name>
    <name evidence="7" type="ORF">A4A49_18449</name>
</gene>
<dbReference type="SMART" id="SM00432">
    <property type="entry name" value="MADS"/>
    <property type="match status" value="1"/>
</dbReference>
<evidence type="ECO:0000256" key="3">
    <source>
        <dbReference type="ARBA" id="ARBA00023125"/>
    </source>
</evidence>
<reference evidence="7" key="1">
    <citation type="submission" date="2016-11" db="EMBL/GenBank/DDBJ databases">
        <title>The genome of Nicotiana attenuata.</title>
        <authorList>
            <person name="Xu S."/>
            <person name="Brockmoeller T."/>
            <person name="Gaquerel E."/>
            <person name="Navarro A."/>
            <person name="Kuhl H."/>
            <person name="Gase K."/>
            <person name="Ling Z."/>
            <person name="Zhou W."/>
            <person name="Kreitzer C."/>
            <person name="Stanke M."/>
            <person name="Tang H."/>
            <person name="Lyons E."/>
            <person name="Pandey P."/>
            <person name="Pandey S.P."/>
            <person name="Timmermann B."/>
            <person name="Baldwin I.T."/>
        </authorList>
    </citation>
    <scope>NUCLEOTIDE SEQUENCE [LARGE SCALE GENOMIC DNA]</scope>
    <source>
        <strain evidence="7">UT</strain>
    </source>
</reference>
<evidence type="ECO:0000313" key="7">
    <source>
        <dbReference type="EMBL" id="OIS99268.1"/>
    </source>
</evidence>
<dbReference type="GO" id="GO:0005634">
    <property type="term" value="C:nucleus"/>
    <property type="evidence" value="ECO:0007669"/>
    <property type="project" value="UniProtKB-SubCell"/>
</dbReference>
<dbReference type="Gene3D" id="3.40.1810.10">
    <property type="entry name" value="Transcription factor, MADS-box"/>
    <property type="match status" value="1"/>
</dbReference>
<dbReference type="Proteomes" id="UP000187609">
    <property type="component" value="Unassembled WGS sequence"/>
</dbReference>
<evidence type="ECO:0000259" key="6">
    <source>
        <dbReference type="PROSITE" id="PS50066"/>
    </source>
</evidence>
<evidence type="ECO:0000313" key="8">
    <source>
        <dbReference type="Proteomes" id="UP000187609"/>
    </source>
</evidence>
<dbReference type="GeneID" id="109231498"/>
<dbReference type="STRING" id="49451.A0A1J6I2H7"/>
<dbReference type="EMBL" id="MJEQ01037190">
    <property type="protein sequence ID" value="OIS99268.1"/>
    <property type="molecule type" value="Genomic_DNA"/>
</dbReference>
<dbReference type="InterPro" id="IPR036879">
    <property type="entry name" value="TF_MADSbox_sf"/>
</dbReference>
<dbReference type="AlphaFoldDB" id="A0A1J6I2H7"/>
<feature type="domain" description="MADS-box" evidence="6">
    <location>
        <begin position="6"/>
        <end position="66"/>
    </location>
</feature>
<dbReference type="Gramene" id="OIS99268">
    <property type="protein sequence ID" value="OIS99268"/>
    <property type="gene ID" value="A4A49_18449"/>
</dbReference>
<keyword evidence="4" id="KW-0804">Transcription</keyword>
<dbReference type="PANTHER" id="PTHR11945">
    <property type="entry name" value="MADS BOX PROTEIN"/>
    <property type="match status" value="1"/>
</dbReference>
<evidence type="ECO:0000256" key="1">
    <source>
        <dbReference type="ARBA" id="ARBA00004123"/>
    </source>
</evidence>
<dbReference type="CDD" id="cd00120">
    <property type="entry name" value="MADS"/>
    <property type="match status" value="1"/>
</dbReference>
<comment type="subcellular location">
    <subcellularLocation>
        <location evidence="1">Nucleus</location>
    </subcellularLocation>
</comment>
<dbReference type="GO" id="GO:0000978">
    <property type="term" value="F:RNA polymerase II cis-regulatory region sequence-specific DNA binding"/>
    <property type="evidence" value="ECO:0007669"/>
    <property type="project" value="TreeGrafter"/>
</dbReference>
<keyword evidence="3" id="KW-0238">DNA-binding</keyword>
<keyword evidence="2" id="KW-0805">Transcription regulation</keyword>
<evidence type="ECO:0000256" key="5">
    <source>
        <dbReference type="ARBA" id="ARBA00023242"/>
    </source>
</evidence>
<evidence type="ECO:0000256" key="4">
    <source>
        <dbReference type="ARBA" id="ARBA00023163"/>
    </source>
</evidence>
<comment type="caution">
    <text evidence="7">The sequence shown here is derived from an EMBL/GenBank/DDBJ whole genome shotgun (WGS) entry which is preliminary data.</text>
</comment>
<sequence length="135" mass="15250">MGRKSNGRKKVDMVKIQNERNLQASFSKRHAGLFKKASELCTLSGAEVALVVFSRATKFTRLATPLWILVMDRFLAGNSPPNIDVPNQLIEAHRNASVREVNMEEMIDKEGRLEMARRRGEVLQGIRRGATSDKR</sequence>
<dbReference type="PRINTS" id="PR00404">
    <property type="entry name" value="MADSDOMAIN"/>
</dbReference>
<name>A0A1J6I2H7_NICAT</name>
<dbReference type="GO" id="GO:0000981">
    <property type="term" value="F:DNA-binding transcription factor activity, RNA polymerase II-specific"/>
    <property type="evidence" value="ECO:0007669"/>
    <property type="project" value="TreeGrafter"/>
</dbReference>
<protein>
    <submittedName>
        <fullName evidence="7">Agamous-like mads-box protein agl62</fullName>
    </submittedName>
</protein>
<dbReference type="SUPFAM" id="SSF55455">
    <property type="entry name" value="SRF-like"/>
    <property type="match status" value="1"/>
</dbReference>
<dbReference type="PROSITE" id="PS50066">
    <property type="entry name" value="MADS_BOX_2"/>
    <property type="match status" value="1"/>
</dbReference>
<dbReference type="OMA" id="XLLESAD"/>
<dbReference type="SMR" id="A0A1J6I2H7"/>
<keyword evidence="8" id="KW-1185">Reference proteome</keyword>
<keyword evidence="5" id="KW-0539">Nucleus</keyword>
<dbReference type="OrthoDB" id="1898716at2759"/>
<organism evidence="7 8">
    <name type="scientific">Nicotiana attenuata</name>
    <name type="common">Coyote tobacco</name>
    <dbReference type="NCBI Taxonomy" id="49451"/>
    <lineage>
        <taxon>Eukaryota</taxon>
        <taxon>Viridiplantae</taxon>
        <taxon>Streptophyta</taxon>
        <taxon>Embryophyta</taxon>
        <taxon>Tracheophyta</taxon>
        <taxon>Spermatophyta</taxon>
        <taxon>Magnoliopsida</taxon>
        <taxon>eudicotyledons</taxon>
        <taxon>Gunneridae</taxon>
        <taxon>Pentapetalae</taxon>
        <taxon>asterids</taxon>
        <taxon>lamiids</taxon>
        <taxon>Solanales</taxon>
        <taxon>Solanaceae</taxon>
        <taxon>Nicotianoideae</taxon>
        <taxon>Nicotianeae</taxon>
        <taxon>Nicotiana</taxon>
    </lineage>
</organism>
<dbReference type="Pfam" id="PF00319">
    <property type="entry name" value="SRF-TF"/>
    <property type="match status" value="1"/>
</dbReference>